<dbReference type="AlphaFoldDB" id="C4IZB6"/>
<accession>C4IZB6</accession>
<reference evidence="1" key="1">
    <citation type="journal article" date="2009" name="PLoS Genet.">
        <title>Sequencing, mapping, and analysis of 27,455 maize full-length cDNAs.</title>
        <authorList>
            <person name="Soderlund C."/>
            <person name="Descour A."/>
            <person name="Kudrna D."/>
            <person name="Bomhoff M."/>
            <person name="Boyd L."/>
            <person name="Currie J."/>
            <person name="Angelova A."/>
            <person name="Collura K."/>
            <person name="Wissotski M."/>
            <person name="Ashley E."/>
            <person name="Morrow D."/>
            <person name="Fernandes J."/>
            <person name="Walbot V."/>
            <person name="Yu Y."/>
        </authorList>
    </citation>
    <scope>NUCLEOTIDE SEQUENCE</scope>
    <source>
        <strain evidence="1">B73</strain>
    </source>
</reference>
<dbReference type="EMBL" id="BT086526">
    <property type="protein sequence ID" value="ACR36879.1"/>
    <property type="molecule type" value="mRNA"/>
</dbReference>
<protein>
    <submittedName>
        <fullName evidence="1">Uncharacterized protein</fullName>
    </submittedName>
</protein>
<dbReference type="EMBL" id="BT083913">
    <property type="protein sequence ID" value="ACR34266.1"/>
    <property type="molecule type" value="mRNA"/>
</dbReference>
<evidence type="ECO:0000313" key="1">
    <source>
        <dbReference type="EMBL" id="ACR34266.1"/>
    </source>
</evidence>
<organism evidence="1">
    <name type="scientific">Zea mays</name>
    <name type="common">Maize</name>
    <dbReference type="NCBI Taxonomy" id="4577"/>
    <lineage>
        <taxon>Eukaryota</taxon>
        <taxon>Viridiplantae</taxon>
        <taxon>Streptophyta</taxon>
        <taxon>Embryophyta</taxon>
        <taxon>Tracheophyta</taxon>
        <taxon>Spermatophyta</taxon>
        <taxon>Magnoliopsida</taxon>
        <taxon>Liliopsida</taxon>
        <taxon>Poales</taxon>
        <taxon>Poaceae</taxon>
        <taxon>PACMAD clade</taxon>
        <taxon>Panicoideae</taxon>
        <taxon>Andropogonodae</taxon>
        <taxon>Andropogoneae</taxon>
        <taxon>Tripsacinae</taxon>
        <taxon>Zea</taxon>
    </lineage>
</organism>
<sequence>MMLIHPLAWAVHRWASSACTALDDVKANLGGVGGLEIHLNAVQLPLEPLLGAGVDHLAPHARRVRRPGDEEDLALLAVLLGDEVVVEDGVPALVGGEAGGEVVVAEHGLAHLLHHHHLLLLVDPVDDEAVRPLGLELQEPALAVVVHGHP</sequence>
<proteinExistence type="evidence at transcript level"/>
<name>C4IZB6_MAIZE</name>
<reference evidence="1" key="2">
    <citation type="submission" date="2012-06" db="EMBL/GenBank/DDBJ databases">
        <authorList>
            <person name="Yu Y."/>
            <person name="Currie J."/>
            <person name="Lomeli R."/>
            <person name="Angelova A."/>
            <person name="Collura K."/>
            <person name="Wissotski M."/>
            <person name="Campos D."/>
            <person name="Kudrna D."/>
            <person name="Golser W."/>
            <person name="Ashely E."/>
            <person name="Descour A."/>
            <person name="Fernandes J."/>
            <person name="Soderlund C."/>
            <person name="Walbot V."/>
        </authorList>
    </citation>
    <scope>NUCLEOTIDE SEQUENCE</scope>
    <source>
        <strain evidence="1">B73</strain>
    </source>
</reference>